<dbReference type="InterPro" id="IPR001328">
    <property type="entry name" value="Pept_tRNA_hydro"/>
</dbReference>
<evidence type="ECO:0000256" key="3">
    <source>
        <dbReference type="ARBA" id="ARBA00022801"/>
    </source>
</evidence>
<dbReference type="NCBIfam" id="TIGR00447">
    <property type="entry name" value="pth"/>
    <property type="match status" value="1"/>
</dbReference>
<dbReference type="AlphaFoldDB" id="A0A0G0I4M7"/>
<dbReference type="PATRIC" id="fig|1619091.4.peg.508"/>
<dbReference type="GO" id="GO:0004045">
    <property type="term" value="F:peptidyl-tRNA hydrolase activity"/>
    <property type="evidence" value="ECO:0007669"/>
    <property type="project" value="UniProtKB-EC"/>
</dbReference>
<evidence type="ECO:0000256" key="5">
    <source>
        <dbReference type="ARBA" id="ARBA00038063"/>
    </source>
</evidence>
<evidence type="ECO:0000313" key="10">
    <source>
        <dbReference type="Proteomes" id="UP000034075"/>
    </source>
</evidence>
<accession>A0A0G0I4M7</accession>
<reference evidence="9 10" key="1">
    <citation type="journal article" date="2015" name="Nature">
        <title>rRNA introns, odd ribosomes, and small enigmatic genomes across a large radiation of phyla.</title>
        <authorList>
            <person name="Brown C.T."/>
            <person name="Hug L.A."/>
            <person name="Thomas B.C."/>
            <person name="Sharon I."/>
            <person name="Castelle C.J."/>
            <person name="Singh A."/>
            <person name="Wilkins M.J."/>
            <person name="Williams K.H."/>
            <person name="Banfield J.F."/>
        </authorList>
    </citation>
    <scope>NUCLEOTIDE SEQUENCE [LARGE SCALE GENOMIC DNA]</scope>
</reference>
<dbReference type="PROSITE" id="PS01195">
    <property type="entry name" value="PEPT_TRNA_HYDROL_1"/>
    <property type="match status" value="1"/>
</dbReference>
<proteinExistence type="inferred from homology"/>
<keyword evidence="2" id="KW-0820">tRNA-binding</keyword>
<comment type="caution">
    <text evidence="9">The sequence shown here is derived from an EMBL/GenBank/DDBJ whole genome shotgun (WGS) entry which is preliminary data.</text>
</comment>
<protein>
    <recommendedName>
        <fullName evidence="6 7">Peptidyl-tRNA hydrolase</fullName>
        <ecNumber evidence="1 7">3.1.1.29</ecNumber>
    </recommendedName>
</protein>
<keyword evidence="3 7" id="KW-0378">Hydrolase</keyword>
<comment type="similarity">
    <text evidence="5 8">Belongs to the PTH family.</text>
</comment>
<dbReference type="PANTHER" id="PTHR17224">
    <property type="entry name" value="PEPTIDYL-TRNA HYDROLASE"/>
    <property type="match status" value="1"/>
</dbReference>
<dbReference type="EMBL" id="LBSF01000044">
    <property type="protein sequence ID" value="KKQ11066.1"/>
    <property type="molecule type" value="Genomic_DNA"/>
</dbReference>
<dbReference type="SUPFAM" id="SSF53178">
    <property type="entry name" value="Peptidyl-tRNA hydrolase-like"/>
    <property type="match status" value="1"/>
</dbReference>
<evidence type="ECO:0000313" key="9">
    <source>
        <dbReference type="EMBL" id="KKQ11066.1"/>
    </source>
</evidence>
<evidence type="ECO:0000256" key="4">
    <source>
        <dbReference type="ARBA" id="ARBA00022884"/>
    </source>
</evidence>
<dbReference type="InterPro" id="IPR036416">
    <property type="entry name" value="Pept_tRNA_hydro_sf"/>
</dbReference>
<name>A0A0G0I4M7_9BACT</name>
<dbReference type="CDD" id="cd00462">
    <property type="entry name" value="PTH"/>
    <property type="match status" value="1"/>
</dbReference>
<evidence type="ECO:0000256" key="7">
    <source>
        <dbReference type="RuleBase" id="RU000673"/>
    </source>
</evidence>
<dbReference type="Gene3D" id="3.40.50.1470">
    <property type="entry name" value="Peptidyl-tRNA hydrolase"/>
    <property type="match status" value="1"/>
</dbReference>
<gene>
    <name evidence="9" type="ORF">US24_C0044G0002</name>
</gene>
<dbReference type="PANTHER" id="PTHR17224:SF1">
    <property type="entry name" value="PEPTIDYL-TRNA HYDROLASE"/>
    <property type="match status" value="1"/>
</dbReference>
<sequence length="186" mass="21101">MKLIVGLGNPGKEYENTRHNAGFFFVDALREKFLYQNTLFPTEWRTEDTFKSDIAFIKDGSKIVAILQKPSTFMNLSGEAVSKIIKKFDIESSNDLILAHDDLDIQLGEFKIQKGKSPLGHNGVLNVEEHLGIKDFKRVRIGVENRADKNIPGLDYVLMKFKKEELLTLEETMDDAINGILTDIIL</sequence>
<evidence type="ECO:0000256" key="8">
    <source>
        <dbReference type="RuleBase" id="RU004320"/>
    </source>
</evidence>
<dbReference type="GO" id="GO:0000049">
    <property type="term" value="F:tRNA binding"/>
    <property type="evidence" value="ECO:0007669"/>
    <property type="project" value="UniProtKB-KW"/>
</dbReference>
<dbReference type="Pfam" id="PF01195">
    <property type="entry name" value="Pept_tRNA_hydro"/>
    <property type="match status" value="1"/>
</dbReference>
<evidence type="ECO:0000256" key="2">
    <source>
        <dbReference type="ARBA" id="ARBA00022555"/>
    </source>
</evidence>
<evidence type="ECO:0000256" key="1">
    <source>
        <dbReference type="ARBA" id="ARBA00013260"/>
    </source>
</evidence>
<dbReference type="InterPro" id="IPR018171">
    <property type="entry name" value="Pept_tRNA_hydro_CS"/>
</dbReference>
<keyword evidence="4" id="KW-0694">RNA-binding</keyword>
<organism evidence="9 10">
    <name type="scientific">candidate division WS6 bacterium GW2011_GWC2_36_7</name>
    <dbReference type="NCBI Taxonomy" id="1619091"/>
    <lineage>
        <taxon>Bacteria</taxon>
        <taxon>Candidatus Dojkabacteria</taxon>
    </lineage>
</organism>
<dbReference type="Proteomes" id="UP000034075">
    <property type="component" value="Unassembled WGS sequence"/>
</dbReference>
<comment type="catalytic activity">
    <reaction evidence="7">
        <text>an N-acyl-L-alpha-aminoacyl-tRNA + H2O = an N-acyl-L-amino acid + a tRNA + H(+)</text>
        <dbReference type="Rhea" id="RHEA:54448"/>
        <dbReference type="Rhea" id="RHEA-COMP:10123"/>
        <dbReference type="Rhea" id="RHEA-COMP:13883"/>
        <dbReference type="ChEBI" id="CHEBI:15377"/>
        <dbReference type="ChEBI" id="CHEBI:15378"/>
        <dbReference type="ChEBI" id="CHEBI:59874"/>
        <dbReference type="ChEBI" id="CHEBI:78442"/>
        <dbReference type="ChEBI" id="CHEBI:138191"/>
        <dbReference type="EC" id="3.1.1.29"/>
    </reaction>
</comment>
<dbReference type="EC" id="3.1.1.29" evidence="1 7"/>
<evidence type="ECO:0000256" key="6">
    <source>
        <dbReference type="ARBA" id="ARBA00050038"/>
    </source>
</evidence>